<evidence type="ECO:0008006" key="4">
    <source>
        <dbReference type="Google" id="ProtNLM"/>
    </source>
</evidence>
<sequence>MKTLLLASAVLMTTTVGATEFVAADNSRETKLCMAAATANTLQMNVAIDRSGYKLQSIARGIACNDEPINFFAARYNDDQRVVDRLNRHSRTKAKVNITDLARNENKTIIIGGSAVQ</sequence>
<dbReference type="EMBL" id="FQXG01000006">
    <property type="protein sequence ID" value="SHI04381.1"/>
    <property type="molecule type" value="Genomic_DNA"/>
</dbReference>
<dbReference type="AlphaFoldDB" id="A0A1M5XX19"/>
<evidence type="ECO:0000256" key="1">
    <source>
        <dbReference type="SAM" id="SignalP"/>
    </source>
</evidence>
<dbReference type="RefSeq" id="WP_067664931.1">
    <property type="nucleotide sequence ID" value="NZ_FQXG01000006.1"/>
</dbReference>
<name>A0A1M5XX19_9GAMM</name>
<gene>
    <name evidence="2" type="ORF">SAMN02745129_3775</name>
</gene>
<reference evidence="2 3" key="1">
    <citation type="submission" date="2016-11" db="EMBL/GenBank/DDBJ databases">
        <authorList>
            <person name="Jaros S."/>
            <person name="Januszkiewicz K."/>
            <person name="Wedrychowicz H."/>
        </authorList>
    </citation>
    <scope>NUCLEOTIDE SEQUENCE [LARGE SCALE GENOMIC DNA]</scope>
    <source>
        <strain evidence="2 3">DSM 16917</strain>
    </source>
</reference>
<protein>
    <recommendedName>
        <fullName evidence="4">DUF3718 domain-containing protein</fullName>
    </recommendedName>
</protein>
<keyword evidence="1" id="KW-0732">Signal</keyword>
<proteinExistence type="predicted"/>
<feature type="signal peptide" evidence="1">
    <location>
        <begin position="1"/>
        <end position="18"/>
    </location>
</feature>
<feature type="chain" id="PRO_5009915113" description="DUF3718 domain-containing protein" evidence="1">
    <location>
        <begin position="19"/>
        <end position="117"/>
    </location>
</feature>
<dbReference type="Pfam" id="PF12514">
    <property type="entry name" value="DUF3718"/>
    <property type="match status" value="1"/>
</dbReference>
<dbReference type="Proteomes" id="UP000184268">
    <property type="component" value="Unassembled WGS sequence"/>
</dbReference>
<keyword evidence="3" id="KW-1185">Reference proteome</keyword>
<evidence type="ECO:0000313" key="2">
    <source>
        <dbReference type="EMBL" id="SHI04381.1"/>
    </source>
</evidence>
<organism evidence="2 3">
    <name type="scientific">Ferrimonas marina</name>
    <dbReference type="NCBI Taxonomy" id="299255"/>
    <lineage>
        <taxon>Bacteria</taxon>
        <taxon>Pseudomonadati</taxon>
        <taxon>Pseudomonadota</taxon>
        <taxon>Gammaproteobacteria</taxon>
        <taxon>Alteromonadales</taxon>
        <taxon>Ferrimonadaceae</taxon>
        <taxon>Ferrimonas</taxon>
    </lineage>
</organism>
<dbReference type="InterPro" id="IPR022193">
    <property type="entry name" value="DUF3718"/>
</dbReference>
<dbReference type="OrthoDB" id="6402293at2"/>
<accession>A0A1M5XX19</accession>
<evidence type="ECO:0000313" key="3">
    <source>
        <dbReference type="Proteomes" id="UP000184268"/>
    </source>
</evidence>